<organism evidence="2 3">
    <name type="scientific">Tigheibacillus jepli</name>
    <dbReference type="NCBI Taxonomy" id="3035914"/>
    <lineage>
        <taxon>Bacteria</taxon>
        <taxon>Bacillati</taxon>
        <taxon>Bacillota</taxon>
        <taxon>Bacilli</taxon>
        <taxon>Bacillales</taxon>
        <taxon>Bacillaceae</taxon>
        <taxon>Tigheibacillus</taxon>
    </lineage>
</organism>
<proteinExistence type="predicted"/>
<comment type="caution">
    <text evidence="2">The sequence shown here is derived from an EMBL/GenBank/DDBJ whole genome shotgun (WGS) entry which is preliminary data.</text>
</comment>
<dbReference type="EMBL" id="JAROCA020000003">
    <property type="protein sequence ID" value="MDY0406996.1"/>
    <property type="molecule type" value="Genomic_DNA"/>
</dbReference>
<protein>
    <recommendedName>
        <fullName evidence="4">DUF3139 domain-containing protein</fullName>
    </recommendedName>
</protein>
<name>A0ABU5CKZ7_9BACI</name>
<evidence type="ECO:0000256" key="1">
    <source>
        <dbReference type="SAM" id="Phobius"/>
    </source>
</evidence>
<keyword evidence="1" id="KW-0472">Membrane</keyword>
<keyword evidence="1" id="KW-0812">Transmembrane</keyword>
<keyword evidence="1" id="KW-1133">Transmembrane helix</keyword>
<dbReference type="RefSeq" id="WP_320385129.1">
    <property type="nucleotide sequence ID" value="NZ_JAROCA020000003.1"/>
</dbReference>
<evidence type="ECO:0000313" key="2">
    <source>
        <dbReference type="EMBL" id="MDY0406996.1"/>
    </source>
</evidence>
<reference evidence="2 3" key="1">
    <citation type="submission" date="2023-10" db="EMBL/GenBank/DDBJ databases">
        <title>179-bfca-hs.</title>
        <authorList>
            <person name="Miliotis G."/>
            <person name="Sengupta P."/>
            <person name="Hameed A."/>
            <person name="Chuvochina M."/>
            <person name="Mcdonagh F."/>
            <person name="Simpson A.C."/>
            <person name="Singh N.K."/>
            <person name="Rekha P.D."/>
            <person name="Raman K."/>
            <person name="Hugenholtz P."/>
            <person name="Venkateswaran K."/>
        </authorList>
    </citation>
    <scope>NUCLEOTIDE SEQUENCE [LARGE SCALE GENOMIC DNA]</scope>
    <source>
        <strain evidence="2 3">179-BFC-A-HS</strain>
    </source>
</reference>
<feature type="transmembrane region" description="Helical" evidence="1">
    <location>
        <begin position="6"/>
        <end position="24"/>
    </location>
</feature>
<evidence type="ECO:0008006" key="4">
    <source>
        <dbReference type="Google" id="ProtNLM"/>
    </source>
</evidence>
<accession>A0ABU5CKZ7</accession>
<keyword evidence="3" id="KW-1185">Reference proteome</keyword>
<sequence>MKKYIASIIILVVIIGTLTTFFMYERGIASGLPTFHLEKESGDSKKVRNVVMEGTYQQDDISQWWVKITPKETIFPQNQSFFERLDDIHARK</sequence>
<gene>
    <name evidence="2" type="ORF">P5G51_018100</name>
</gene>
<evidence type="ECO:0000313" key="3">
    <source>
        <dbReference type="Proteomes" id="UP001228376"/>
    </source>
</evidence>
<dbReference type="Proteomes" id="UP001228376">
    <property type="component" value="Unassembled WGS sequence"/>
</dbReference>